<dbReference type="InterPro" id="IPR045210">
    <property type="entry name" value="RING-Ubox_PUB"/>
</dbReference>
<gene>
    <name evidence="7" type="ORF">C2845_PM15G19670</name>
</gene>
<dbReference type="InterPro" id="IPR016024">
    <property type="entry name" value="ARM-type_fold"/>
</dbReference>
<feature type="compositionally biased region" description="Low complexity" evidence="5">
    <location>
        <begin position="26"/>
        <end position="39"/>
    </location>
</feature>
<dbReference type="Gene3D" id="3.30.40.10">
    <property type="entry name" value="Zinc/RING finger domain, C3HC4 (zinc finger)"/>
    <property type="match status" value="1"/>
</dbReference>
<dbReference type="UniPathway" id="UPA00143"/>
<dbReference type="InterPro" id="IPR055566">
    <property type="entry name" value="ARM_LIN"/>
</dbReference>
<evidence type="ECO:0000256" key="4">
    <source>
        <dbReference type="ARBA" id="ARBA00022679"/>
    </source>
</evidence>
<dbReference type="PANTHER" id="PTHR35549">
    <property type="entry name" value="OS04G0584500 PROTEIN"/>
    <property type="match status" value="1"/>
</dbReference>
<feature type="compositionally biased region" description="Low complexity" evidence="5">
    <location>
        <begin position="83"/>
        <end position="98"/>
    </location>
</feature>
<evidence type="ECO:0000313" key="8">
    <source>
        <dbReference type="Proteomes" id="UP000275267"/>
    </source>
</evidence>
<feature type="region of interest" description="Disordered" evidence="5">
    <location>
        <begin position="1"/>
        <end position="118"/>
    </location>
</feature>
<evidence type="ECO:0000259" key="6">
    <source>
        <dbReference type="PROSITE" id="PS51698"/>
    </source>
</evidence>
<keyword evidence="4" id="KW-0808">Transferase</keyword>
<dbReference type="Pfam" id="PF04564">
    <property type="entry name" value="U-box"/>
    <property type="match status" value="1"/>
</dbReference>
<evidence type="ECO:0000313" key="7">
    <source>
        <dbReference type="EMBL" id="RLM74684.1"/>
    </source>
</evidence>
<dbReference type="CDD" id="cd16664">
    <property type="entry name" value="RING-Ubox_PUB"/>
    <property type="match status" value="1"/>
</dbReference>
<dbReference type="SMART" id="SM00504">
    <property type="entry name" value="Ubox"/>
    <property type="match status" value="1"/>
</dbReference>
<feature type="compositionally biased region" description="Basic and acidic residues" evidence="5">
    <location>
        <begin position="60"/>
        <end position="82"/>
    </location>
</feature>
<sequence length="957" mass="103295">MAPPPPSLLRDLLVADGFKNRRRPPEGSAPAASRASSMPLQQRRPGKTARSQSDVLTRSRLREMNGDPDGGGRDAYGDERRAATATRRSSASQTSVRSYSNKGANDSGGGGAGDRSSSVSASAAAVPALDESALTALISLAAGAMKRFVKDEAFRASLRAGCASCLGDSNHRAVLDLRVHAQTVERAAREGLDPRDLKRASLKLHEVASLDAGDADAVTAAGVPYPRLAACAHLYMSAVSKLQRRDHSAAVHALEAFCLAPREARTLLLPALWDRLFRSGLSHLRTWRDRESAAASSDERAKEVEKTFVDVVDDGTRVLACYYRDWLLGRTNAVALPDVPAPPSTVHASAPRCSASTSYDISSDVVFSSGGSSPVKFVYDGAMQKSEEIEEEDGVHAMAADAGSVFHECEAGEARTYPPAPQVEENVLTPNNLVKQTSEPQVEDEPIKESDASTSYRPISDISAIDLLTLEFCEGPLQSDKDGNHFSVFSTVPSDFLCPLTRQIFINPVTIETGQTFERHAIEQWLDRGFRTCPVTGQELLSSSIPDTNRVLRRLIDSWKSERCKNLVSGSTWHEEKLTVTVVDKVFDSVGNMSEKLEKARHLMAIGGIDFLLHRFQEGGDEQPRVAEFLLFCIRAEGSCRNYVAIKIDGSSVLRLLHNNDVLSARGTAVGLLTELVCLRRREMFELLLRGLGTESVLQAMDVLPEHLRSLPVQEQAPVAVLLLHLDALVEANKDSMYREEAAKIITQSLRCCVSDDNVVASTRKALLLLAGHFSFSGDLLAEDWMLKQAGFVDASRAGPINSDAVVQDKEAAGNEAWLRHAAAALLGSSGTKRPFLEALSRCLGSPDADLVGACLTTAGWLSRSLAASLDADAADAVGTSLAAFSALVPRLKQCLAPARPARHRVLAAVSLHNFSMIPDCRELLVLLADGLRDHLADLAQLTGTAGQLSAELHERH</sequence>
<dbReference type="OrthoDB" id="10064100at2759"/>
<comment type="caution">
    <text evidence="7">The sequence shown here is derived from an EMBL/GenBank/DDBJ whole genome shotgun (WGS) entry which is preliminary data.</text>
</comment>
<dbReference type="GO" id="GO:0061630">
    <property type="term" value="F:ubiquitin protein ligase activity"/>
    <property type="evidence" value="ECO:0007669"/>
    <property type="project" value="UniProtKB-EC"/>
</dbReference>
<evidence type="ECO:0000256" key="1">
    <source>
        <dbReference type="ARBA" id="ARBA00000900"/>
    </source>
</evidence>
<name>A0A3L6Q7N9_PANMI</name>
<evidence type="ECO:0000256" key="5">
    <source>
        <dbReference type="SAM" id="MobiDB-lite"/>
    </source>
</evidence>
<feature type="domain" description="U-box" evidence="6">
    <location>
        <begin position="491"/>
        <end position="566"/>
    </location>
</feature>
<dbReference type="Proteomes" id="UP000275267">
    <property type="component" value="Unassembled WGS sequence"/>
</dbReference>
<dbReference type="InterPro" id="IPR056512">
    <property type="entry name" value="LIN_N"/>
</dbReference>
<reference evidence="8" key="1">
    <citation type="journal article" date="2019" name="Nat. Commun.">
        <title>The genome of broomcorn millet.</title>
        <authorList>
            <person name="Zou C."/>
            <person name="Miki D."/>
            <person name="Li D."/>
            <person name="Tang Q."/>
            <person name="Xiao L."/>
            <person name="Rajput S."/>
            <person name="Deng P."/>
            <person name="Jia W."/>
            <person name="Huang R."/>
            <person name="Zhang M."/>
            <person name="Sun Y."/>
            <person name="Hu J."/>
            <person name="Fu X."/>
            <person name="Schnable P.S."/>
            <person name="Li F."/>
            <person name="Zhang H."/>
            <person name="Feng B."/>
            <person name="Zhu X."/>
            <person name="Liu R."/>
            <person name="Schnable J.C."/>
            <person name="Zhu J.-K."/>
            <person name="Zhang H."/>
        </authorList>
    </citation>
    <scope>NUCLEOTIDE SEQUENCE [LARGE SCALE GENOMIC DNA]</scope>
</reference>
<keyword evidence="8" id="KW-1185">Reference proteome</keyword>
<dbReference type="SUPFAM" id="SSF48371">
    <property type="entry name" value="ARM repeat"/>
    <property type="match status" value="1"/>
</dbReference>
<protein>
    <recommendedName>
        <fullName evidence="3">RING-type E3 ubiquitin transferase</fullName>
        <ecNumber evidence="3">2.3.2.27</ecNumber>
    </recommendedName>
</protein>
<comment type="pathway">
    <text evidence="2">Protein modification; protein ubiquitination.</text>
</comment>
<dbReference type="Pfam" id="PF23628">
    <property type="entry name" value="ARM_LIN_C"/>
    <property type="match status" value="1"/>
</dbReference>
<dbReference type="EMBL" id="PQIB02000013">
    <property type="protein sequence ID" value="RLM74684.1"/>
    <property type="molecule type" value="Genomic_DNA"/>
</dbReference>
<dbReference type="InterPro" id="IPR013083">
    <property type="entry name" value="Znf_RING/FYVE/PHD"/>
</dbReference>
<dbReference type="InterPro" id="IPR003613">
    <property type="entry name" value="Ubox_domain"/>
</dbReference>
<dbReference type="AlphaFoldDB" id="A0A3L6Q7N9"/>
<organism evidence="7 8">
    <name type="scientific">Panicum miliaceum</name>
    <name type="common">Proso millet</name>
    <name type="synonym">Broomcorn millet</name>
    <dbReference type="NCBI Taxonomy" id="4540"/>
    <lineage>
        <taxon>Eukaryota</taxon>
        <taxon>Viridiplantae</taxon>
        <taxon>Streptophyta</taxon>
        <taxon>Embryophyta</taxon>
        <taxon>Tracheophyta</taxon>
        <taxon>Spermatophyta</taxon>
        <taxon>Magnoliopsida</taxon>
        <taxon>Liliopsida</taxon>
        <taxon>Poales</taxon>
        <taxon>Poaceae</taxon>
        <taxon>PACMAD clade</taxon>
        <taxon>Panicoideae</taxon>
        <taxon>Panicodae</taxon>
        <taxon>Paniceae</taxon>
        <taxon>Panicinae</taxon>
        <taxon>Panicum</taxon>
        <taxon>Panicum sect. Panicum</taxon>
    </lineage>
</organism>
<dbReference type="EC" id="2.3.2.27" evidence="3"/>
<comment type="catalytic activity">
    <reaction evidence="1">
        <text>S-ubiquitinyl-[E2 ubiquitin-conjugating enzyme]-L-cysteine + [acceptor protein]-L-lysine = [E2 ubiquitin-conjugating enzyme]-L-cysteine + N(6)-ubiquitinyl-[acceptor protein]-L-lysine.</text>
        <dbReference type="EC" id="2.3.2.27"/>
    </reaction>
</comment>
<evidence type="ECO:0000256" key="3">
    <source>
        <dbReference type="ARBA" id="ARBA00012483"/>
    </source>
</evidence>
<dbReference type="PANTHER" id="PTHR35549:SF1">
    <property type="entry name" value="OS04G0584500 PROTEIN"/>
    <property type="match status" value="1"/>
</dbReference>
<proteinExistence type="predicted"/>
<dbReference type="GO" id="GO:0016567">
    <property type="term" value="P:protein ubiquitination"/>
    <property type="evidence" value="ECO:0007669"/>
    <property type="project" value="UniProtKB-UniPathway"/>
</dbReference>
<dbReference type="SUPFAM" id="SSF57850">
    <property type="entry name" value="RING/U-box"/>
    <property type="match status" value="1"/>
</dbReference>
<dbReference type="PROSITE" id="PS51698">
    <property type="entry name" value="U_BOX"/>
    <property type="match status" value="1"/>
</dbReference>
<evidence type="ECO:0000256" key="2">
    <source>
        <dbReference type="ARBA" id="ARBA00004906"/>
    </source>
</evidence>
<accession>A0A3L6Q7N9</accession>
<dbReference type="STRING" id="4540.A0A3L6Q7N9"/>
<dbReference type="Pfam" id="PF23568">
    <property type="entry name" value="ARM_LIN"/>
    <property type="match status" value="1"/>
</dbReference>